<sequence>MPGNIIKSGQLALDFETTYPPVHIINTQAASYHQLTPATSEKLSIAGDIMTGNIKHEQ</sequence>
<reference evidence="1 2" key="1">
    <citation type="submission" date="2024-11" db="EMBL/GenBank/DDBJ databases">
        <title>Chromosome-level genome assembly of the freshwater bivalve Anodonta woodiana.</title>
        <authorList>
            <person name="Chen X."/>
        </authorList>
    </citation>
    <scope>NUCLEOTIDE SEQUENCE [LARGE SCALE GENOMIC DNA]</scope>
    <source>
        <strain evidence="1">MN2024</strain>
        <tissue evidence="1">Gills</tissue>
    </source>
</reference>
<keyword evidence="2" id="KW-1185">Reference proteome</keyword>
<dbReference type="EMBL" id="JBJQND010000002">
    <property type="protein sequence ID" value="KAL3887025.1"/>
    <property type="molecule type" value="Genomic_DNA"/>
</dbReference>
<protein>
    <submittedName>
        <fullName evidence="1">Uncharacterized protein</fullName>
    </submittedName>
</protein>
<accession>A0ABD3XMW0</accession>
<name>A0ABD3XMW0_SINWO</name>
<organism evidence="1 2">
    <name type="scientific">Sinanodonta woodiana</name>
    <name type="common">Chinese pond mussel</name>
    <name type="synonym">Anodonta woodiana</name>
    <dbReference type="NCBI Taxonomy" id="1069815"/>
    <lineage>
        <taxon>Eukaryota</taxon>
        <taxon>Metazoa</taxon>
        <taxon>Spiralia</taxon>
        <taxon>Lophotrochozoa</taxon>
        <taxon>Mollusca</taxon>
        <taxon>Bivalvia</taxon>
        <taxon>Autobranchia</taxon>
        <taxon>Heteroconchia</taxon>
        <taxon>Palaeoheterodonta</taxon>
        <taxon>Unionida</taxon>
        <taxon>Unionoidea</taxon>
        <taxon>Unionidae</taxon>
        <taxon>Unioninae</taxon>
        <taxon>Sinanodonta</taxon>
    </lineage>
</organism>
<dbReference type="AlphaFoldDB" id="A0ABD3XMW0"/>
<proteinExistence type="predicted"/>
<gene>
    <name evidence="1" type="ORF">ACJMK2_026981</name>
</gene>
<evidence type="ECO:0000313" key="1">
    <source>
        <dbReference type="EMBL" id="KAL3887025.1"/>
    </source>
</evidence>
<comment type="caution">
    <text evidence="1">The sequence shown here is derived from an EMBL/GenBank/DDBJ whole genome shotgun (WGS) entry which is preliminary data.</text>
</comment>
<evidence type="ECO:0000313" key="2">
    <source>
        <dbReference type="Proteomes" id="UP001634394"/>
    </source>
</evidence>
<dbReference type="Proteomes" id="UP001634394">
    <property type="component" value="Unassembled WGS sequence"/>
</dbReference>